<keyword evidence="3" id="KW-1185">Reference proteome</keyword>
<keyword evidence="1" id="KW-1133">Transmembrane helix</keyword>
<dbReference type="RefSeq" id="XP_001315341.1">
    <property type="nucleotide sequence ID" value="XM_001315306.1"/>
</dbReference>
<accession>A2EW32</accession>
<evidence type="ECO:0000313" key="3">
    <source>
        <dbReference type="Proteomes" id="UP000001542"/>
    </source>
</evidence>
<organism evidence="2 3">
    <name type="scientific">Trichomonas vaginalis (strain ATCC PRA-98 / G3)</name>
    <dbReference type="NCBI Taxonomy" id="412133"/>
    <lineage>
        <taxon>Eukaryota</taxon>
        <taxon>Metamonada</taxon>
        <taxon>Parabasalia</taxon>
        <taxon>Trichomonadida</taxon>
        <taxon>Trichomonadidae</taxon>
        <taxon>Trichomonas</taxon>
    </lineage>
</organism>
<dbReference type="InParanoid" id="A2EW32"/>
<keyword evidence="1" id="KW-0812">Transmembrane</keyword>
<reference evidence="2" key="1">
    <citation type="submission" date="2006-10" db="EMBL/GenBank/DDBJ databases">
        <authorList>
            <person name="Amadeo P."/>
            <person name="Zhao Q."/>
            <person name="Wortman J."/>
            <person name="Fraser-Liggett C."/>
            <person name="Carlton J."/>
        </authorList>
    </citation>
    <scope>NUCLEOTIDE SEQUENCE</scope>
    <source>
        <strain evidence="2">G3</strain>
    </source>
</reference>
<dbReference type="VEuPathDB" id="TrichDB:TVAG_328900"/>
<evidence type="ECO:0000313" key="2">
    <source>
        <dbReference type="EMBL" id="EAY03118.1"/>
    </source>
</evidence>
<dbReference type="EMBL" id="DS113514">
    <property type="protein sequence ID" value="EAY03118.1"/>
    <property type="molecule type" value="Genomic_DNA"/>
</dbReference>
<proteinExistence type="predicted"/>
<dbReference type="VEuPathDB" id="TrichDB:TVAGG3_0687230"/>
<feature type="transmembrane region" description="Helical" evidence="1">
    <location>
        <begin position="502"/>
        <end position="521"/>
    </location>
</feature>
<protein>
    <submittedName>
        <fullName evidence="2">Uncharacterized protein</fullName>
    </submittedName>
</protein>
<dbReference type="AlphaFoldDB" id="A2EW32"/>
<name>A2EW32_TRIV3</name>
<gene>
    <name evidence="2" type="ORF">TVAG_328900</name>
</gene>
<reference evidence="2" key="2">
    <citation type="journal article" date="2007" name="Science">
        <title>Draft genome sequence of the sexually transmitted pathogen Trichomonas vaginalis.</title>
        <authorList>
            <person name="Carlton J.M."/>
            <person name="Hirt R.P."/>
            <person name="Silva J.C."/>
            <person name="Delcher A.L."/>
            <person name="Schatz M."/>
            <person name="Zhao Q."/>
            <person name="Wortman J.R."/>
            <person name="Bidwell S.L."/>
            <person name="Alsmark U.C.M."/>
            <person name="Besteiro S."/>
            <person name="Sicheritz-Ponten T."/>
            <person name="Noel C.J."/>
            <person name="Dacks J.B."/>
            <person name="Foster P.G."/>
            <person name="Simillion C."/>
            <person name="Van de Peer Y."/>
            <person name="Miranda-Saavedra D."/>
            <person name="Barton G.J."/>
            <person name="Westrop G.D."/>
            <person name="Mueller S."/>
            <person name="Dessi D."/>
            <person name="Fiori P.L."/>
            <person name="Ren Q."/>
            <person name="Paulsen I."/>
            <person name="Zhang H."/>
            <person name="Bastida-Corcuera F.D."/>
            <person name="Simoes-Barbosa A."/>
            <person name="Brown M.T."/>
            <person name="Hayes R.D."/>
            <person name="Mukherjee M."/>
            <person name="Okumura C.Y."/>
            <person name="Schneider R."/>
            <person name="Smith A.J."/>
            <person name="Vanacova S."/>
            <person name="Villalvazo M."/>
            <person name="Haas B.J."/>
            <person name="Pertea M."/>
            <person name="Feldblyum T.V."/>
            <person name="Utterback T.R."/>
            <person name="Shu C.L."/>
            <person name="Osoegawa K."/>
            <person name="de Jong P.J."/>
            <person name="Hrdy I."/>
            <person name="Horvathova L."/>
            <person name="Zubacova Z."/>
            <person name="Dolezal P."/>
            <person name="Malik S.B."/>
            <person name="Logsdon J.M. Jr."/>
            <person name="Henze K."/>
            <person name="Gupta A."/>
            <person name="Wang C.C."/>
            <person name="Dunne R.L."/>
            <person name="Upcroft J.A."/>
            <person name="Upcroft P."/>
            <person name="White O."/>
            <person name="Salzberg S.L."/>
            <person name="Tang P."/>
            <person name="Chiu C.-H."/>
            <person name="Lee Y.-S."/>
            <person name="Embley T.M."/>
            <person name="Coombs G.H."/>
            <person name="Mottram J.C."/>
            <person name="Tachezy J."/>
            <person name="Fraser-Liggett C.M."/>
            <person name="Johnson P.J."/>
        </authorList>
    </citation>
    <scope>NUCLEOTIDE SEQUENCE [LARGE SCALE GENOMIC DNA]</scope>
    <source>
        <strain evidence="2">G3</strain>
    </source>
</reference>
<dbReference type="KEGG" id="tva:4760958"/>
<dbReference type="Proteomes" id="UP000001542">
    <property type="component" value="Unassembled WGS sequence"/>
</dbReference>
<sequence>MGDHDEYAYIFYSSAILQADKKIIEILLPPYFSASNVFPFIQKLHEDVSMFICNDIKLLDSNIENKNIERHAKHFTKCIISNMKLLPTTHLNILSLLQQNGFSELDVYSFFIRSIIIPQLCAMLSTSPFYGIINIFKHIALKSIDMYEVNTEPFSLSKTNSIFEVPRAFKKYGRRYLRFVTSIKDVQALFNASKKAMKLPPLLLKLGEMKNLAYLGYSPILFNVYPKEVSDGEIKIKDTIVFKDERRSVIIPKIPIYERIYMQLRQDALREKKFDLDYYDNSGKKKLYENLLQKAKENNLGDEFSSDASDETHDEKRPRYSMSEFSYNDSLEEISNDIIEPAKNNKTNNQINNTKPRESEISFRDFLILKQLKISKEHSYNFEILIELLFIQRQVANWHEIVQKNYDICVLSCANDFISTFNFSNSKSLKSHQKLIDYSSIFSSKSVICNYCSCRVEYILKEWQNETTNALVEKFGQIWIKNNLSKERKSLNTDNLPKSRRLIFGHSFHIISIIFENIGYVRFFRRYKQIIA</sequence>
<evidence type="ECO:0000256" key="1">
    <source>
        <dbReference type="SAM" id="Phobius"/>
    </source>
</evidence>
<keyword evidence="1" id="KW-0472">Membrane</keyword>